<comment type="caution">
    <text evidence="1">The sequence shown here is derived from an EMBL/GenBank/DDBJ whole genome shotgun (WGS) entry which is preliminary data.</text>
</comment>
<accession>A0A086J678</accession>
<reference evidence="1 2" key="1">
    <citation type="submission" date="2014-03" db="EMBL/GenBank/DDBJ databases">
        <authorList>
            <person name="Sibley D."/>
            <person name="Venepally P."/>
            <person name="Karamycheva S."/>
            <person name="Hadjithomas M."/>
            <person name="Khan A."/>
            <person name="Brunk B."/>
            <person name="Roos D."/>
            <person name="Caler E."/>
            <person name="Lorenzi H."/>
        </authorList>
    </citation>
    <scope>NUCLEOTIDE SEQUENCE [LARGE SCALE GENOMIC DNA]</scope>
    <source>
        <strain evidence="2">p89</strain>
    </source>
</reference>
<gene>
    <name evidence="1" type="ORF">TGP89_422420</name>
</gene>
<dbReference type="EMBL" id="AEYI02002736">
    <property type="protein sequence ID" value="KFG27646.1"/>
    <property type="molecule type" value="Genomic_DNA"/>
</dbReference>
<sequence length="87" mass="9335">MTCCRYPSEICLRDCWSFSSGEGGKRRKGRAGVLCVSRQLPHHVASRLLLMGHRDEVLLAGGGGTVRAACPCWVCGAAASQRSDNTL</sequence>
<proteinExistence type="predicted"/>
<evidence type="ECO:0000313" key="1">
    <source>
        <dbReference type="EMBL" id="KFG27646.1"/>
    </source>
</evidence>
<organism evidence="1 2">
    <name type="scientific">Toxoplasma gondii p89</name>
    <dbReference type="NCBI Taxonomy" id="943119"/>
    <lineage>
        <taxon>Eukaryota</taxon>
        <taxon>Sar</taxon>
        <taxon>Alveolata</taxon>
        <taxon>Apicomplexa</taxon>
        <taxon>Conoidasida</taxon>
        <taxon>Coccidia</taxon>
        <taxon>Eucoccidiorida</taxon>
        <taxon>Eimeriorina</taxon>
        <taxon>Sarcocystidae</taxon>
        <taxon>Toxoplasma</taxon>
    </lineage>
</organism>
<dbReference type="VEuPathDB" id="ToxoDB:TGP89_422420"/>
<protein>
    <submittedName>
        <fullName evidence="1">Uncharacterized protein</fullName>
    </submittedName>
</protein>
<evidence type="ECO:0000313" key="2">
    <source>
        <dbReference type="Proteomes" id="UP000028828"/>
    </source>
</evidence>
<name>A0A086J678_TOXGO</name>
<dbReference type="AlphaFoldDB" id="A0A086J678"/>
<feature type="non-terminal residue" evidence="1">
    <location>
        <position position="87"/>
    </location>
</feature>
<dbReference type="Proteomes" id="UP000028828">
    <property type="component" value="Unassembled WGS sequence"/>
</dbReference>